<dbReference type="AlphaFoldDB" id="A0A191MXD6"/>
<sequence length="788" mass="89412">MRRLAYIVFAPHGVWVVDTLSNPASLPKAEMAKGPQHASKVESGTGSLTSYDTLRGRISHEAACCPSRAENHPGSDPNTTASDDKRSVKSPLESTLEEQYQTLVIGGASKRNKFNTIQRNAGSPKGGNPYRWRSPNIRMNLWDHLTVGQGDHLEVGQRSYSTASGARPSEASADTKLNLIKLDGNKYTGLYKLVADKKTLTLAYHNIKSKPGNMTPGVDDETLDGMTNEWLTSLSSNLQNGKFQFKPARRVYIPKANGSTRPLAVASPRDKIVQEAMRMVLEAVYEPTFSEASHGFRPGRSCHSALKKISTWNGVSWAIEGDIKGFFDNVDHHILESLLCRRVTDQRFLDLYWKLVKAGYVERDIAIKPEVGVPQGSLISPLLSNIYLDEFDKFVGELIANKSTSKDTKISTVNPEWKRLTYQINKQRKAYAATQQSAILGEMKELRKLRRSVNSRIRSGNRIYYVRYADDWVVGIEGERIFAEEIKDLINEFLANKLKLILSQEKTKITNLSRERAEFLGMRFWVQREKEARMVKKYNPRTKSAYKSRNNQVRVWFAVPINDILVDLEKQGLIKRYRHDMKRLIPNAITKFIFLDHKSILGRYNAIIGGYLNYFSPADNYYKVSSIIGFIIRHSCAKTLGRKFNLRTRAGAFKKFGKNLGVRIVRGKETKLYELAVPEHLRNVRKFRTSSRPFRDPLAVLNYKLRCQSALDEICSVCGSSDRVEMHHVKHLRKGSTPLPGFTGLMSRLNRKQLPVCVPCHQQIHQGNYNGLSLNELWVKAQESDGRE</sequence>
<dbReference type="PANTHER" id="PTHR33642">
    <property type="entry name" value="COX1/OXI3 INTRON 1 PROTEIN-RELATED"/>
    <property type="match status" value="1"/>
</dbReference>
<dbReference type="GO" id="GO:0006315">
    <property type="term" value="P:homing of group II introns"/>
    <property type="evidence" value="ECO:0007669"/>
    <property type="project" value="TreeGrafter"/>
</dbReference>
<dbReference type="PANTHER" id="PTHR33642:SF4">
    <property type="entry name" value="COX1_OXI3 INTRON 1 PROTEIN-RELATED"/>
    <property type="match status" value="1"/>
</dbReference>
<evidence type="ECO:0000256" key="1">
    <source>
        <dbReference type="ARBA" id="ARBA00004173"/>
    </source>
</evidence>
<proteinExistence type="predicted"/>
<evidence type="ECO:0000256" key="2">
    <source>
        <dbReference type="ARBA" id="ARBA00023128"/>
    </source>
</evidence>
<evidence type="ECO:0000256" key="3">
    <source>
        <dbReference type="SAM" id="MobiDB-lite"/>
    </source>
</evidence>
<dbReference type="CDD" id="cd01651">
    <property type="entry name" value="RT_G2_intron"/>
    <property type="match status" value="1"/>
</dbReference>
<protein>
    <recommendedName>
        <fullName evidence="4">Reverse transcriptase domain-containing protein</fullName>
    </recommendedName>
</protein>
<feature type="domain" description="Reverse transcriptase" evidence="4">
    <location>
        <begin position="234"/>
        <end position="524"/>
    </location>
</feature>
<feature type="compositionally biased region" description="Polar residues" evidence="3">
    <location>
        <begin position="42"/>
        <end position="51"/>
    </location>
</feature>
<evidence type="ECO:0000259" key="4">
    <source>
        <dbReference type="PROSITE" id="PS50878"/>
    </source>
</evidence>
<dbReference type="Pfam" id="PF01348">
    <property type="entry name" value="Intron_maturas2"/>
    <property type="match status" value="1"/>
</dbReference>
<dbReference type="GO" id="GO:0005739">
    <property type="term" value="C:mitochondrion"/>
    <property type="evidence" value="ECO:0007669"/>
    <property type="project" value="UniProtKB-SubCell"/>
</dbReference>
<dbReference type="CDD" id="cd00085">
    <property type="entry name" value="HNHc"/>
    <property type="match status" value="1"/>
</dbReference>
<dbReference type="InterPro" id="IPR043502">
    <property type="entry name" value="DNA/RNA_pol_sf"/>
</dbReference>
<dbReference type="EMBL" id="KT428651">
    <property type="protein sequence ID" value="AMX22269.1"/>
    <property type="molecule type" value="Genomic_DNA"/>
</dbReference>
<organism evidence="5">
    <name type="scientific">Cryphonectria parasitica</name>
    <name type="common">Chestnut blight fungus</name>
    <name type="synonym">Endothia parasitica</name>
    <dbReference type="NCBI Taxonomy" id="5116"/>
    <lineage>
        <taxon>Eukaryota</taxon>
        <taxon>Fungi</taxon>
        <taxon>Dikarya</taxon>
        <taxon>Ascomycota</taxon>
        <taxon>Pezizomycotina</taxon>
        <taxon>Sordariomycetes</taxon>
        <taxon>Sordariomycetidae</taxon>
        <taxon>Diaporthales</taxon>
        <taxon>Cryphonectriaceae</taxon>
        <taxon>Cryphonectria-Endothia species complex</taxon>
        <taxon>Cryphonectria</taxon>
    </lineage>
</organism>
<dbReference type="Pfam" id="PF00078">
    <property type="entry name" value="RVT_1"/>
    <property type="match status" value="1"/>
</dbReference>
<dbReference type="GO" id="GO:0003964">
    <property type="term" value="F:RNA-directed DNA polymerase activity"/>
    <property type="evidence" value="ECO:0007669"/>
    <property type="project" value="TreeGrafter"/>
</dbReference>
<name>A0A191MXD6_CRYPA</name>
<keyword evidence="2 5" id="KW-0496">Mitochondrion</keyword>
<dbReference type="GO" id="GO:0090615">
    <property type="term" value="P:mitochondrial mRNA processing"/>
    <property type="evidence" value="ECO:0007669"/>
    <property type="project" value="TreeGrafter"/>
</dbReference>
<feature type="region of interest" description="Disordered" evidence="3">
    <location>
        <begin position="66"/>
        <end position="94"/>
    </location>
</feature>
<gene>
    <name evidence="5" type="primary">orf788</name>
</gene>
<dbReference type="InterPro" id="IPR000477">
    <property type="entry name" value="RT_dom"/>
</dbReference>
<accession>A0A191MXD6</accession>
<dbReference type="InterPro" id="IPR003615">
    <property type="entry name" value="HNH_nuc"/>
</dbReference>
<geneLocation type="mitochondrion" evidence="5"/>
<reference evidence="5" key="1">
    <citation type="journal article" date="2016" name="PLoS ONE">
        <title>Intron Derived Size Polymorphism in the Mitochondrial Genomes of Closely Related Chrysoporthe Species.</title>
        <authorList>
            <person name="Kanzi A.M."/>
            <person name="Wingfield B.D."/>
            <person name="Steenkamp E.T."/>
            <person name="Naidoo S."/>
            <person name="van der Merwe N.A."/>
        </authorList>
    </citation>
    <scope>NUCLEOTIDE SEQUENCE</scope>
</reference>
<dbReference type="InterPro" id="IPR024937">
    <property type="entry name" value="Domain_X"/>
</dbReference>
<comment type="subcellular location">
    <subcellularLocation>
        <location evidence="1">Mitochondrion</location>
    </subcellularLocation>
</comment>
<feature type="region of interest" description="Disordered" evidence="3">
    <location>
        <begin position="28"/>
        <end position="51"/>
    </location>
</feature>
<dbReference type="SUPFAM" id="SSF56672">
    <property type="entry name" value="DNA/RNA polymerases"/>
    <property type="match status" value="1"/>
</dbReference>
<dbReference type="PROSITE" id="PS50878">
    <property type="entry name" value="RT_POL"/>
    <property type="match status" value="1"/>
</dbReference>
<evidence type="ECO:0000313" key="5">
    <source>
        <dbReference type="EMBL" id="AMX22269.1"/>
    </source>
</evidence>
<dbReference type="SMART" id="SM00507">
    <property type="entry name" value="HNHc"/>
    <property type="match status" value="1"/>
</dbReference>